<evidence type="ECO:0000259" key="2">
    <source>
        <dbReference type="SMART" id="SM00382"/>
    </source>
</evidence>
<reference evidence="3 4" key="1">
    <citation type="journal article" date="2022" name="Int. J. Syst. Evol. Microbiol.">
        <title>Noviherbaspirillum aridicola sp. nov., isolated from an arid soil in Pakistan.</title>
        <authorList>
            <person name="Khan I.U."/>
            <person name="Saqib M."/>
            <person name="Amin A."/>
            <person name="Hussain F."/>
            <person name="Li L."/>
            <person name="Liu Y.H."/>
            <person name="Fang B.Z."/>
            <person name="Ahmed I."/>
            <person name="Li W.J."/>
        </authorList>
    </citation>
    <scope>NUCLEOTIDE SEQUENCE [LARGE SCALE GENOMIC DNA]</scope>
    <source>
        <strain evidence="3 4">NCCP-691</strain>
    </source>
</reference>
<evidence type="ECO:0000256" key="1">
    <source>
        <dbReference type="SAM" id="Phobius"/>
    </source>
</evidence>
<dbReference type="InterPro" id="IPR003959">
    <property type="entry name" value="ATPase_AAA_core"/>
</dbReference>
<dbReference type="SMART" id="SM00382">
    <property type="entry name" value="AAA"/>
    <property type="match status" value="1"/>
</dbReference>
<dbReference type="InterPro" id="IPR000642">
    <property type="entry name" value="Peptidase_M41"/>
</dbReference>
<accession>A0ABQ4Q3L2</accession>
<keyword evidence="1" id="KW-0812">Transmembrane</keyword>
<keyword evidence="4" id="KW-1185">Reference proteome</keyword>
<dbReference type="SUPFAM" id="SSF52540">
    <property type="entry name" value="P-loop containing nucleoside triphosphate hydrolases"/>
    <property type="match status" value="1"/>
</dbReference>
<name>A0ABQ4Q3L2_9BURK</name>
<dbReference type="InterPro" id="IPR037219">
    <property type="entry name" value="Peptidase_M41-like"/>
</dbReference>
<feature type="domain" description="AAA+ ATPase" evidence="2">
    <location>
        <begin position="220"/>
        <end position="359"/>
    </location>
</feature>
<feature type="transmembrane region" description="Helical" evidence="1">
    <location>
        <begin position="146"/>
        <end position="164"/>
    </location>
</feature>
<dbReference type="Pfam" id="PF01434">
    <property type="entry name" value="Peptidase_M41"/>
    <property type="match status" value="1"/>
</dbReference>
<dbReference type="SUPFAM" id="SSF140990">
    <property type="entry name" value="FtsH protease domain-like"/>
    <property type="match status" value="1"/>
</dbReference>
<dbReference type="RefSeq" id="WP_220807757.1">
    <property type="nucleotide sequence ID" value="NZ_BPMK01000006.1"/>
</dbReference>
<feature type="transmembrane region" description="Helical" evidence="1">
    <location>
        <begin position="15"/>
        <end position="34"/>
    </location>
</feature>
<evidence type="ECO:0000313" key="4">
    <source>
        <dbReference type="Proteomes" id="UP000887222"/>
    </source>
</evidence>
<gene>
    <name evidence="3" type="ORF">NCCP691_16060</name>
</gene>
<dbReference type="Proteomes" id="UP000887222">
    <property type="component" value="Unassembled WGS sequence"/>
</dbReference>
<dbReference type="PANTHER" id="PTHR23076:SF97">
    <property type="entry name" value="ATP-DEPENDENT ZINC METALLOPROTEASE YME1L1"/>
    <property type="match status" value="1"/>
</dbReference>
<keyword evidence="1" id="KW-0472">Membrane</keyword>
<dbReference type="PANTHER" id="PTHR23076">
    <property type="entry name" value="METALLOPROTEASE M41 FTSH"/>
    <property type="match status" value="1"/>
</dbReference>
<organism evidence="3 4">
    <name type="scientific">Noviherbaspirillum aridicola</name>
    <dbReference type="NCBI Taxonomy" id="2849687"/>
    <lineage>
        <taxon>Bacteria</taxon>
        <taxon>Pseudomonadati</taxon>
        <taxon>Pseudomonadota</taxon>
        <taxon>Betaproteobacteria</taxon>
        <taxon>Burkholderiales</taxon>
        <taxon>Oxalobacteraceae</taxon>
        <taxon>Noviherbaspirillum</taxon>
    </lineage>
</organism>
<dbReference type="Gene3D" id="3.40.50.300">
    <property type="entry name" value="P-loop containing nucleotide triphosphate hydrolases"/>
    <property type="match status" value="1"/>
</dbReference>
<keyword evidence="1" id="KW-1133">Transmembrane helix</keyword>
<dbReference type="CDD" id="cd19481">
    <property type="entry name" value="RecA-like_protease"/>
    <property type="match status" value="1"/>
</dbReference>
<dbReference type="Gene3D" id="1.20.58.760">
    <property type="entry name" value="Peptidase M41"/>
    <property type="match status" value="1"/>
</dbReference>
<dbReference type="EMBL" id="BPMK01000006">
    <property type="protein sequence ID" value="GIZ51592.1"/>
    <property type="molecule type" value="Genomic_DNA"/>
</dbReference>
<sequence length="640" mass="70880">MPRISKLYDSFKNGYVVAVLTVLLAFLAVAALVYKPLTMPSTTPVVQSHDISEVTRLASLDRKNLDYLLIAEPLSDFPRYVLKYKGADEIRVVKVPSSTHANLEREVLLKHGIPYAIAQPQYLAKHPGVLDDKEAQRSALAELASFLARNAIGIALLAFLVIGLRKGLPGLTGGASVIKPENLKGSMDDLVGMEDIKSEVAHLEEMIRNRDIYRSHNIDKPFNVMLTGPAGTGKTKLAGYLAKKLDIPLIQTSGSSLESGFVGGGSKALTAIYKKACAQGRCIIFLDEAQSLFMPRGRGDKKWDDDTANTLLGLLDGVKSDEGSGVIWVVASNFDDNNMQMDEAMLRRFSVKINFRLPNRAERRELLNVFLSRKDPACIDWSRLNLDYVADITANLSPALLETVVDRASMIAIQEKSLITTDVLFRAFERASIGMTDRATTAEKEKERERVARHELGHFFMQIDPLLRQGLSWEEVKARSNLLKISTESVSKIGALGYVLSSANDVSLRTLEEMEQDVIQLYGGVAAEELFYGPRGISTGSQNDIQKVTGMLDLMVNRLSMYSRSKLDYSQLKAEASPEEALREVEAKADELYSRTLEAMKEYTGLISALTGILMERYVLSKDEVFELLAQMVELPRKAA</sequence>
<dbReference type="InterPro" id="IPR003593">
    <property type="entry name" value="AAA+_ATPase"/>
</dbReference>
<comment type="caution">
    <text evidence="3">The sequence shown here is derived from an EMBL/GenBank/DDBJ whole genome shotgun (WGS) entry which is preliminary data.</text>
</comment>
<dbReference type="Pfam" id="PF00004">
    <property type="entry name" value="AAA"/>
    <property type="match status" value="1"/>
</dbReference>
<protein>
    <recommendedName>
        <fullName evidence="2">AAA+ ATPase domain-containing protein</fullName>
    </recommendedName>
</protein>
<proteinExistence type="predicted"/>
<evidence type="ECO:0000313" key="3">
    <source>
        <dbReference type="EMBL" id="GIZ51592.1"/>
    </source>
</evidence>
<dbReference type="Gene3D" id="1.10.8.60">
    <property type="match status" value="1"/>
</dbReference>
<dbReference type="InterPro" id="IPR027417">
    <property type="entry name" value="P-loop_NTPase"/>
</dbReference>